<organism evidence="1 2">
    <name type="scientific">[Ruminococcus] lactaris</name>
    <dbReference type="NCBI Taxonomy" id="46228"/>
    <lineage>
        <taxon>Bacteria</taxon>
        <taxon>Bacillati</taxon>
        <taxon>Bacillota</taxon>
        <taxon>Clostridia</taxon>
        <taxon>Lachnospirales</taxon>
        <taxon>Lachnospiraceae</taxon>
        <taxon>Mediterraneibacter</taxon>
    </lineage>
</organism>
<comment type="caution">
    <text evidence="1">The sequence shown here is derived from an EMBL/GenBank/DDBJ whole genome shotgun (WGS) entry which is preliminary data.</text>
</comment>
<accession>A0A3E4LII9</accession>
<evidence type="ECO:0000313" key="1">
    <source>
        <dbReference type="EMBL" id="RGK37310.1"/>
    </source>
</evidence>
<gene>
    <name evidence="1" type="ORF">DXD17_12630</name>
</gene>
<protein>
    <submittedName>
        <fullName evidence="1">Uncharacterized protein</fullName>
    </submittedName>
</protein>
<evidence type="ECO:0000313" key="2">
    <source>
        <dbReference type="Proteomes" id="UP000260793"/>
    </source>
</evidence>
<sequence length="274" mass="31692">MNEITTKKDVNEILADSKSLTQYLEDVYEVEKNLYSVYQAKQRMEVIINQSGQERVMERKCPSLLHIGNILLTVAALYCGGRILLSEGMWTAIFIVFTIGAVWWLAENVKSYVHQKKAYDENVKAVAADRKRVQEELESLPEKRQILAECTRSVEESQQLLDKLYELNVIFPKYRDLVAVSQMYEYVASGRCNTLSGYEGAYNLYEQELRMNIVISQLEDIYDQLEEISTNQYMLYSAICESNNLLLEVANYTEMTAYNTGVIMLNSNIYGRYF</sequence>
<dbReference type="AlphaFoldDB" id="A0A3E4LII9"/>
<dbReference type="Proteomes" id="UP000260793">
    <property type="component" value="Unassembled WGS sequence"/>
</dbReference>
<proteinExistence type="predicted"/>
<dbReference type="RefSeq" id="WP_117688621.1">
    <property type="nucleotide sequence ID" value="NZ_DXNI01000003.1"/>
</dbReference>
<name>A0A3E4LII9_9FIRM</name>
<reference evidence="1 2" key="1">
    <citation type="submission" date="2018-08" db="EMBL/GenBank/DDBJ databases">
        <title>A genome reference for cultivated species of the human gut microbiota.</title>
        <authorList>
            <person name="Zou Y."/>
            <person name="Xue W."/>
            <person name="Luo G."/>
        </authorList>
    </citation>
    <scope>NUCLEOTIDE SEQUENCE [LARGE SCALE GENOMIC DNA]</scope>
    <source>
        <strain evidence="1 2">TF11-7</strain>
    </source>
</reference>
<dbReference type="EMBL" id="QSQN01000041">
    <property type="protein sequence ID" value="RGK37310.1"/>
    <property type="molecule type" value="Genomic_DNA"/>
</dbReference>